<evidence type="ECO:0000313" key="1">
    <source>
        <dbReference type="EMBL" id="KAK5848580.1"/>
    </source>
</evidence>
<protein>
    <submittedName>
        <fullName evidence="1">Uncharacterized protein</fullName>
    </submittedName>
</protein>
<name>A0AAN7WTY9_ELEMC</name>
<reference evidence="1 2" key="1">
    <citation type="journal article" date="2023" name="Genes (Basel)">
        <title>Chromosome-Level Genome Assembly and Circadian Gene Repertoire of the Patagonia Blennie Eleginops maclovinus-The Closest Ancestral Proxy of Antarctic Cryonotothenioids.</title>
        <authorList>
            <person name="Cheng C.C."/>
            <person name="Rivera-Colon A.G."/>
            <person name="Minhas B.F."/>
            <person name="Wilson L."/>
            <person name="Rayamajhi N."/>
            <person name="Vargas-Chacoff L."/>
            <person name="Catchen J.M."/>
        </authorList>
    </citation>
    <scope>NUCLEOTIDE SEQUENCE [LARGE SCALE GENOMIC DNA]</scope>
    <source>
        <strain evidence="1">JMC-PN-2008</strain>
    </source>
</reference>
<reference evidence="1 2" key="2">
    <citation type="journal article" date="2023" name="Mol. Biol. Evol.">
        <title>Genomics of Secondarily Temperate Adaptation in the Only Non-Antarctic Icefish.</title>
        <authorList>
            <person name="Rivera-Colon A.G."/>
            <person name="Rayamajhi N."/>
            <person name="Minhas B.F."/>
            <person name="Madrigal G."/>
            <person name="Bilyk K.T."/>
            <person name="Yoon V."/>
            <person name="Hune M."/>
            <person name="Gregory S."/>
            <person name="Cheng C.H.C."/>
            <person name="Catchen J.M."/>
        </authorList>
    </citation>
    <scope>NUCLEOTIDE SEQUENCE [LARGE SCALE GENOMIC DNA]</scope>
    <source>
        <strain evidence="1">JMC-PN-2008</strain>
    </source>
</reference>
<dbReference type="EMBL" id="JAUZQC010000025">
    <property type="protein sequence ID" value="KAK5848580.1"/>
    <property type="molecule type" value="Genomic_DNA"/>
</dbReference>
<sequence length="66" mass="7032">MKSSSPQPPALRRVLAQAARDPGLEHRALALPVIPTLPSPLIRSLMVRSVHARSFSPVTPGTTPLS</sequence>
<dbReference type="Proteomes" id="UP001346869">
    <property type="component" value="Unassembled WGS sequence"/>
</dbReference>
<organism evidence="1 2">
    <name type="scientific">Eleginops maclovinus</name>
    <name type="common">Patagonian blennie</name>
    <name type="synonym">Eleginus maclovinus</name>
    <dbReference type="NCBI Taxonomy" id="56733"/>
    <lineage>
        <taxon>Eukaryota</taxon>
        <taxon>Metazoa</taxon>
        <taxon>Chordata</taxon>
        <taxon>Craniata</taxon>
        <taxon>Vertebrata</taxon>
        <taxon>Euteleostomi</taxon>
        <taxon>Actinopterygii</taxon>
        <taxon>Neopterygii</taxon>
        <taxon>Teleostei</taxon>
        <taxon>Neoteleostei</taxon>
        <taxon>Acanthomorphata</taxon>
        <taxon>Eupercaria</taxon>
        <taxon>Perciformes</taxon>
        <taxon>Notothenioidei</taxon>
        <taxon>Eleginopidae</taxon>
        <taxon>Eleginops</taxon>
    </lineage>
</organism>
<proteinExistence type="predicted"/>
<evidence type="ECO:0000313" key="2">
    <source>
        <dbReference type="Proteomes" id="UP001346869"/>
    </source>
</evidence>
<accession>A0AAN7WTY9</accession>
<keyword evidence="2" id="KW-1185">Reference proteome</keyword>
<gene>
    <name evidence="1" type="ORF">PBY51_006180</name>
</gene>
<dbReference type="AlphaFoldDB" id="A0AAN7WTY9"/>
<comment type="caution">
    <text evidence="1">The sequence shown here is derived from an EMBL/GenBank/DDBJ whole genome shotgun (WGS) entry which is preliminary data.</text>
</comment>